<feature type="chain" id="PRO_5025481161" evidence="3">
    <location>
        <begin position="20"/>
        <end position="195"/>
    </location>
</feature>
<proteinExistence type="predicted"/>
<evidence type="ECO:0000313" key="5">
    <source>
        <dbReference type="EMBL" id="KAB1202738.1"/>
    </source>
</evidence>
<dbReference type="Pfam" id="PF13947">
    <property type="entry name" value="GUB_WAK_bind"/>
    <property type="match status" value="1"/>
</dbReference>
<evidence type="ECO:0000313" key="6">
    <source>
        <dbReference type="Proteomes" id="UP000516437"/>
    </source>
</evidence>
<keyword evidence="5" id="KW-0418">Kinase</keyword>
<feature type="domain" description="Wall-associated receptor kinase galacturonan-binding" evidence="4">
    <location>
        <begin position="27"/>
        <end position="85"/>
    </location>
</feature>
<comment type="caution">
    <text evidence="5">The sequence shown here is derived from an EMBL/GenBank/DDBJ whole genome shotgun (WGS) entry which is preliminary data.</text>
</comment>
<evidence type="ECO:0000256" key="2">
    <source>
        <dbReference type="ARBA" id="ARBA00022729"/>
    </source>
</evidence>
<keyword evidence="5" id="KW-0808">Transferase</keyword>
<name>A0A6A1USE4_9ROSI</name>
<sequence length="195" mass="21283">MAMKMVFQIILLLCSFAGAADVIDSKCPPTCGNVSIPYPFGIGAGCYLEDWFEIGCDKVNSSDSFRPHLRRLNNLEVLGIRIDRQDSQYYPYINAILVNYPILKSCDNKKATKENDVPEGSPFLFSPTNNSFIAMGCNSSATVTSLDETVTYSGCSIPFCPSLDRRPQALATALLTAAKPESLQASVDSPRPSNH</sequence>
<feature type="signal peptide" evidence="3">
    <location>
        <begin position="1"/>
        <end position="19"/>
    </location>
</feature>
<comment type="subcellular location">
    <subcellularLocation>
        <location evidence="1">Membrane</location>
        <topology evidence="1">Single-pass membrane protein</topology>
    </subcellularLocation>
</comment>
<protein>
    <submittedName>
        <fullName evidence="5">Wall-associated receptor kinase-like 9</fullName>
    </submittedName>
</protein>
<dbReference type="PANTHER" id="PTHR33491">
    <property type="entry name" value="OSJNBA0016N04.9 PROTEIN"/>
    <property type="match status" value="1"/>
</dbReference>
<dbReference type="Proteomes" id="UP000516437">
    <property type="component" value="Chromosome 8"/>
</dbReference>
<dbReference type="GO" id="GO:0016020">
    <property type="term" value="C:membrane"/>
    <property type="evidence" value="ECO:0007669"/>
    <property type="project" value="UniProtKB-SubCell"/>
</dbReference>
<keyword evidence="5" id="KW-0675">Receptor</keyword>
<dbReference type="InterPro" id="IPR025287">
    <property type="entry name" value="WAK_GUB"/>
</dbReference>
<evidence type="ECO:0000256" key="1">
    <source>
        <dbReference type="ARBA" id="ARBA00004167"/>
    </source>
</evidence>
<reference evidence="5 6" key="1">
    <citation type="journal article" date="2019" name="Plant Biotechnol. J.">
        <title>The red bayberry genome and genetic basis of sex determination.</title>
        <authorList>
            <person name="Jia H.M."/>
            <person name="Jia H.J."/>
            <person name="Cai Q.L."/>
            <person name="Wang Y."/>
            <person name="Zhao H.B."/>
            <person name="Yang W.F."/>
            <person name="Wang G.Y."/>
            <person name="Li Y.H."/>
            <person name="Zhan D.L."/>
            <person name="Shen Y.T."/>
            <person name="Niu Q.F."/>
            <person name="Chang L."/>
            <person name="Qiu J."/>
            <person name="Zhao L."/>
            <person name="Xie H.B."/>
            <person name="Fu W.Y."/>
            <person name="Jin J."/>
            <person name="Li X.W."/>
            <person name="Jiao Y."/>
            <person name="Zhou C.C."/>
            <person name="Tu T."/>
            <person name="Chai C.Y."/>
            <person name="Gao J.L."/>
            <person name="Fan L.J."/>
            <person name="van de Weg E."/>
            <person name="Wang J.Y."/>
            <person name="Gao Z.S."/>
        </authorList>
    </citation>
    <scope>NUCLEOTIDE SEQUENCE [LARGE SCALE GENOMIC DNA]</scope>
    <source>
        <tissue evidence="5">Leaves</tissue>
    </source>
</reference>
<keyword evidence="6" id="KW-1185">Reference proteome</keyword>
<dbReference type="EMBL" id="RXIC02000026">
    <property type="protein sequence ID" value="KAB1202738.1"/>
    <property type="molecule type" value="Genomic_DNA"/>
</dbReference>
<dbReference type="GO" id="GO:0030247">
    <property type="term" value="F:polysaccharide binding"/>
    <property type="evidence" value="ECO:0007669"/>
    <property type="project" value="InterPro"/>
</dbReference>
<evidence type="ECO:0000256" key="3">
    <source>
        <dbReference type="SAM" id="SignalP"/>
    </source>
</evidence>
<dbReference type="AlphaFoldDB" id="A0A6A1USE4"/>
<accession>A0A6A1USE4</accession>
<gene>
    <name evidence="5" type="ORF">CJ030_MR8G001477</name>
</gene>
<evidence type="ECO:0000259" key="4">
    <source>
        <dbReference type="Pfam" id="PF13947"/>
    </source>
</evidence>
<dbReference type="OrthoDB" id="4062651at2759"/>
<dbReference type="GO" id="GO:0016301">
    <property type="term" value="F:kinase activity"/>
    <property type="evidence" value="ECO:0007669"/>
    <property type="project" value="UniProtKB-KW"/>
</dbReference>
<keyword evidence="2 3" id="KW-0732">Signal</keyword>
<organism evidence="5 6">
    <name type="scientific">Morella rubra</name>
    <name type="common">Chinese bayberry</name>
    <dbReference type="NCBI Taxonomy" id="262757"/>
    <lineage>
        <taxon>Eukaryota</taxon>
        <taxon>Viridiplantae</taxon>
        <taxon>Streptophyta</taxon>
        <taxon>Embryophyta</taxon>
        <taxon>Tracheophyta</taxon>
        <taxon>Spermatophyta</taxon>
        <taxon>Magnoliopsida</taxon>
        <taxon>eudicotyledons</taxon>
        <taxon>Gunneridae</taxon>
        <taxon>Pentapetalae</taxon>
        <taxon>rosids</taxon>
        <taxon>fabids</taxon>
        <taxon>Fagales</taxon>
        <taxon>Myricaceae</taxon>
        <taxon>Morella</taxon>
    </lineage>
</organism>